<accession>A0A9D1I2L4</accession>
<dbReference type="InterPro" id="IPR053142">
    <property type="entry name" value="PchR_regulatory_protein"/>
</dbReference>
<protein>
    <submittedName>
        <fullName evidence="2">Helix-turn-helix transcriptional regulator</fullName>
    </submittedName>
</protein>
<feature type="domain" description="HTH araC/xylS-type" evidence="1">
    <location>
        <begin position="236"/>
        <end position="309"/>
    </location>
</feature>
<dbReference type="PANTHER" id="PTHR47893:SF1">
    <property type="entry name" value="REGULATORY PROTEIN PCHR"/>
    <property type="match status" value="1"/>
</dbReference>
<dbReference type="EMBL" id="DVMP01000159">
    <property type="protein sequence ID" value="HIU26622.1"/>
    <property type="molecule type" value="Genomic_DNA"/>
</dbReference>
<reference evidence="2" key="2">
    <citation type="journal article" date="2021" name="PeerJ">
        <title>Extensive microbial diversity within the chicken gut microbiome revealed by metagenomics and culture.</title>
        <authorList>
            <person name="Gilroy R."/>
            <person name="Ravi A."/>
            <person name="Getino M."/>
            <person name="Pursley I."/>
            <person name="Horton D.L."/>
            <person name="Alikhan N.F."/>
            <person name="Baker D."/>
            <person name="Gharbi K."/>
            <person name="Hall N."/>
            <person name="Watson M."/>
            <person name="Adriaenssens E.M."/>
            <person name="Foster-Nyarko E."/>
            <person name="Jarju S."/>
            <person name="Secka A."/>
            <person name="Antonio M."/>
            <person name="Oren A."/>
            <person name="Chaudhuri R.R."/>
            <person name="La Ragione R."/>
            <person name="Hildebrand F."/>
            <person name="Pallen M.J."/>
        </authorList>
    </citation>
    <scope>NUCLEOTIDE SEQUENCE</scope>
    <source>
        <strain evidence="2">ChiHcec3-6078</strain>
    </source>
</reference>
<dbReference type="GO" id="GO:0043565">
    <property type="term" value="F:sequence-specific DNA binding"/>
    <property type="evidence" value="ECO:0007669"/>
    <property type="project" value="InterPro"/>
</dbReference>
<dbReference type="PROSITE" id="PS01124">
    <property type="entry name" value="HTH_ARAC_FAMILY_2"/>
    <property type="match status" value="1"/>
</dbReference>
<name>A0A9D1I2L4_9FIRM</name>
<proteinExistence type="predicted"/>
<gene>
    <name evidence="2" type="ORF">IAC50_09040</name>
</gene>
<dbReference type="Gene3D" id="1.10.10.60">
    <property type="entry name" value="Homeodomain-like"/>
    <property type="match status" value="1"/>
</dbReference>
<evidence type="ECO:0000313" key="2">
    <source>
        <dbReference type="EMBL" id="HIU26622.1"/>
    </source>
</evidence>
<comment type="caution">
    <text evidence="2">The sequence shown here is derived from an EMBL/GenBank/DDBJ whole genome shotgun (WGS) entry which is preliminary data.</text>
</comment>
<sequence length="309" mass="35066">MKEQYENSLRQRLDGVPDGCFKIKEHREPGEEIKNTCGVSQLKSLETKTEGRGIIEIFTVFPGAEVSSHLYMADKVGFHHSPEDHILEINHCRRGRIGWNMKGDVSVYLGEGDICIHSTECCADSVMTLPLGYYEGITVSIDLFTVFEGLPKTARGGMAGERDLYERFCASARPMAVPGGERTKEIFSALYHAPQEQRLSYFRLKVQELLLYLSAFDPVKERVMDQYVSRQTELVKEIHDFITEHMDERFTIEELSKKYLINTSSLKSVFKAVYGQPIASYMKGCRIRKGMELLRDTDETIAAIAARVG</sequence>
<dbReference type="PANTHER" id="PTHR47893">
    <property type="entry name" value="REGULATORY PROTEIN PCHR"/>
    <property type="match status" value="1"/>
</dbReference>
<feature type="non-terminal residue" evidence="2">
    <location>
        <position position="309"/>
    </location>
</feature>
<evidence type="ECO:0000259" key="1">
    <source>
        <dbReference type="PROSITE" id="PS01124"/>
    </source>
</evidence>
<organism evidence="2 3">
    <name type="scientific">Candidatus Allocopromorpha excrementigallinarum</name>
    <dbReference type="NCBI Taxonomy" id="2840742"/>
    <lineage>
        <taxon>Bacteria</taxon>
        <taxon>Bacillati</taxon>
        <taxon>Bacillota</taxon>
        <taxon>Clostridia</taxon>
        <taxon>Eubacteriales</taxon>
        <taxon>Eubacteriaceae</taxon>
        <taxon>Eubacteriaceae incertae sedis</taxon>
        <taxon>Candidatus Allocopromorpha</taxon>
    </lineage>
</organism>
<dbReference type="GO" id="GO:0003700">
    <property type="term" value="F:DNA-binding transcription factor activity"/>
    <property type="evidence" value="ECO:0007669"/>
    <property type="project" value="InterPro"/>
</dbReference>
<dbReference type="InterPro" id="IPR018060">
    <property type="entry name" value="HTH_AraC"/>
</dbReference>
<dbReference type="Proteomes" id="UP000824090">
    <property type="component" value="Unassembled WGS sequence"/>
</dbReference>
<dbReference type="AlphaFoldDB" id="A0A9D1I2L4"/>
<reference evidence="2" key="1">
    <citation type="submission" date="2020-10" db="EMBL/GenBank/DDBJ databases">
        <authorList>
            <person name="Gilroy R."/>
        </authorList>
    </citation>
    <scope>NUCLEOTIDE SEQUENCE</scope>
    <source>
        <strain evidence="2">ChiHcec3-6078</strain>
    </source>
</reference>
<evidence type="ECO:0000313" key="3">
    <source>
        <dbReference type="Proteomes" id="UP000824090"/>
    </source>
</evidence>